<feature type="binding site" evidence="9">
    <location>
        <position position="61"/>
    </location>
    <ligand>
        <name>Zn(2+)</name>
        <dbReference type="ChEBI" id="CHEBI:29105"/>
        <label>1</label>
    </ligand>
</feature>
<dbReference type="PANTHER" id="PTHR43668:SF4">
    <property type="entry name" value="ALLANTOINASE"/>
    <property type="match status" value="1"/>
</dbReference>
<evidence type="ECO:0000256" key="6">
    <source>
        <dbReference type="ARBA" id="ARBA00022723"/>
    </source>
</evidence>
<feature type="binding site" evidence="9">
    <location>
        <position position="184"/>
    </location>
    <ligand>
        <name>Zn(2+)</name>
        <dbReference type="ChEBI" id="CHEBI:29105"/>
        <label>2</label>
    </ligand>
</feature>
<keyword evidence="12" id="KW-1185">Reference proteome</keyword>
<dbReference type="EC" id="3.5.2.5" evidence="9"/>
<feature type="binding site" evidence="9">
    <location>
        <position position="63"/>
    </location>
    <ligand>
        <name>Zn(2+)</name>
        <dbReference type="ChEBI" id="CHEBI:29105"/>
        <label>1</label>
    </ligand>
</feature>
<evidence type="ECO:0000256" key="4">
    <source>
        <dbReference type="ARBA" id="ARBA00011881"/>
    </source>
</evidence>
<comment type="catalytic activity">
    <reaction evidence="9">
        <text>(S)-allantoin + H2O = allantoate + H(+)</text>
        <dbReference type="Rhea" id="RHEA:17029"/>
        <dbReference type="ChEBI" id="CHEBI:15377"/>
        <dbReference type="ChEBI" id="CHEBI:15378"/>
        <dbReference type="ChEBI" id="CHEBI:15678"/>
        <dbReference type="ChEBI" id="CHEBI:17536"/>
        <dbReference type="EC" id="3.5.2.5"/>
    </reaction>
</comment>
<evidence type="ECO:0000256" key="7">
    <source>
        <dbReference type="ARBA" id="ARBA00022801"/>
    </source>
</evidence>
<evidence type="ECO:0000313" key="12">
    <source>
        <dbReference type="Proteomes" id="UP000597444"/>
    </source>
</evidence>
<dbReference type="AlphaFoldDB" id="A0A8J3N5R3"/>
<comment type="similarity">
    <text evidence="3">Belongs to the metallo-dependent hydrolases superfamily. DHOase family. Class I DHOase subfamily.</text>
</comment>
<dbReference type="Proteomes" id="UP000597444">
    <property type="component" value="Unassembled WGS sequence"/>
</dbReference>
<dbReference type="InterPro" id="IPR017593">
    <property type="entry name" value="Allantoinase"/>
</dbReference>
<comment type="PTM">
    <text evidence="9">Carboxylation allows a single lysine to coordinate two zinc ions.</text>
</comment>
<dbReference type="SUPFAM" id="SSF51556">
    <property type="entry name" value="Metallo-dependent hydrolases"/>
    <property type="match status" value="1"/>
</dbReference>
<dbReference type="SUPFAM" id="SSF51338">
    <property type="entry name" value="Composite domain of metallo-dependent hydrolases"/>
    <property type="match status" value="1"/>
</dbReference>
<dbReference type="PROSITE" id="PS00482">
    <property type="entry name" value="DIHYDROOROTASE_1"/>
    <property type="match status" value="1"/>
</dbReference>
<dbReference type="PANTHER" id="PTHR43668">
    <property type="entry name" value="ALLANTOINASE"/>
    <property type="match status" value="1"/>
</dbReference>
<keyword evidence="6 9" id="KW-0479">Metal-binding</keyword>
<evidence type="ECO:0000256" key="5">
    <source>
        <dbReference type="ARBA" id="ARBA00022631"/>
    </source>
</evidence>
<keyword evidence="5 9" id="KW-0659">Purine metabolism</keyword>
<dbReference type="HAMAP" id="MF_01645">
    <property type="entry name" value="Hydantoinase"/>
    <property type="match status" value="1"/>
</dbReference>
<evidence type="ECO:0000256" key="1">
    <source>
        <dbReference type="ARBA" id="ARBA00002368"/>
    </source>
</evidence>
<dbReference type="InterPro" id="IPR050138">
    <property type="entry name" value="DHOase/Allantoinase_Hydrolase"/>
</dbReference>
<comment type="similarity">
    <text evidence="9">Belongs to the metallo-dependent hydrolases superfamily. Allantoinase family.</text>
</comment>
<feature type="binding site" evidence="9">
    <location>
        <position position="313"/>
    </location>
    <ligand>
        <name>Zn(2+)</name>
        <dbReference type="ChEBI" id="CHEBI:29105"/>
        <label>1</label>
    </ligand>
</feature>
<feature type="binding site" description="via carbamate group" evidence="9">
    <location>
        <position position="148"/>
    </location>
    <ligand>
        <name>Zn(2+)</name>
        <dbReference type="ChEBI" id="CHEBI:29105"/>
        <label>2</label>
    </ligand>
</feature>
<comment type="function">
    <text evidence="1">Catalyzes the reversible cyclization of carbamoyl aspartate to dihydroorotate.</text>
</comment>
<dbReference type="InterPro" id="IPR032466">
    <property type="entry name" value="Metal_Hydrolase"/>
</dbReference>
<dbReference type="GO" id="GO:0050897">
    <property type="term" value="F:cobalt ion binding"/>
    <property type="evidence" value="ECO:0007669"/>
    <property type="project" value="InterPro"/>
</dbReference>
<dbReference type="GO" id="GO:0005737">
    <property type="term" value="C:cytoplasm"/>
    <property type="evidence" value="ECO:0007669"/>
    <property type="project" value="TreeGrafter"/>
</dbReference>
<dbReference type="GO" id="GO:0006145">
    <property type="term" value="P:purine nucleobase catabolic process"/>
    <property type="evidence" value="ECO:0007669"/>
    <property type="project" value="TreeGrafter"/>
</dbReference>
<proteinExistence type="inferred from homology"/>
<dbReference type="GO" id="GO:0000256">
    <property type="term" value="P:allantoin catabolic process"/>
    <property type="evidence" value="ECO:0007669"/>
    <property type="project" value="UniProtKB-UniRule"/>
</dbReference>
<comment type="pathway">
    <text evidence="9">Nitrogen metabolism; (S)-allantoin degradation; allantoate from (S)-allantoin: step 1/1.</text>
</comment>
<dbReference type="Pfam" id="PF01979">
    <property type="entry name" value="Amidohydro_1"/>
    <property type="match status" value="1"/>
</dbReference>
<evidence type="ECO:0000256" key="2">
    <source>
        <dbReference type="ARBA" id="ARBA00008829"/>
    </source>
</evidence>
<evidence type="ECO:0000256" key="3">
    <source>
        <dbReference type="ARBA" id="ARBA00010286"/>
    </source>
</evidence>
<organism evidence="11 12">
    <name type="scientific">Reticulibacter mediterranei</name>
    <dbReference type="NCBI Taxonomy" id="2778369"/>
    <lineage>
        <taxon>Bacteria</taxon>
        <taxon>Bacillati</taxon>
        <taxon>Chloroflexota</taxon>
        <taxon>Ktedonobacteria</taxon>
        <taxon>Ktedonobacterales</taxon>
        <taxon>Reticulibacteraceae</taxon>
        <taxon>Reticulibacter</taxon>
    </lineage>
</organism>
<dbReference type="GO" id="GO:0004038">
    <property type="term" value="F:allantoinase activity"/>
    <property type="evidence" value="ECO:0007669"/>
    <property type="project" value="UniProtKB-UniRule"/>
</dbReference>
<comment type="cofactor">
    <cofactor evidence="9">
        <name>Zn(2+)</name>
        <dbReference type="ChEBI" id="CHEBI:29105"/>
    </cofactor>
    <text evidence="9">Binds 2 Zn(2+) ions per subunit.</text>
</comment>
<dbReference type="UniPathway" id="UPA00395">
    <property type="reaction ID" value="UER00653"/>
</dbReference>
<dbReference type="InterPro" id="IPR006680">
    <property type="entry name" value="Amidohydro-rel"/>
</dbReference>
<dbReference type="Gene3D" id="3.20.20.140">
    <property type="entry name" value="Metal-dependent hydrolases"/>
    <property type="match status" value="1"/>
</dbReference>
<comment type="similarity">
    <text evidence="2">Belongs to the metallo-dependent hydrolases superfamily. Hydantoinase/dihydropyrimidinase family.</text>
</comment>
<comment type="function">
    <text evidence="9">Catalyzes the conversion of allantoin (5-ureidohydantoin) to allantoic acid by hydrolytic cleavage of the five-member hydantoin ring.</text>
</comment>
<evidence type="ECO:0000313" key="11">
    <source>
        <dbReference type="EMBL" id="GHO96655.1"/>
    </source>
</evidence>
<comment type="subunit">
    <text evidence="4 9">Homotetramer.</text>
</comment>
<feature type="binding site" description="via carbamate group" evidence="9">
    <location>
        <position position="148"/>
    </location>
    <ligand>
        <name>Zn(2+)</name>
        <dbReference type="ChEBI" id="CHEBI:29105"/>
        <label>1</label>
    </ligand>
</feature>
<feature type="domain" description="Amidohydrolase-related" evidence="10">
    <location>
        <begin position="53"/>
        <end position="432"/>
    </location>
</feature>
<name>A0A8J3N5R3_9CHLR</name>
<evidence type="ECO:0000259" key="10">
    <source>
        <dbReference type="Pfam" id="PF01979"/>
    </source>
</evidence>
<keyword evidence="7 9" id="KW-0378">Hydrolase</keyword>
<dbReference type="InterPro" id="IPR002195">
    <property type="entry name" value="Dihydroorotase_CS"/>
</dbReference>
<dbReference type="Gene3D" id="2.30.40.10">
    <property type="entry name" value="Urease, subunit C, domain 1"/>
    <property type="match status" value="1"/>
</dbReference>
<dbReference type="NCBIfam" id="TIGR03178">
    <property type="entry name" value="allantoinase"/>
    <property type="match status" value="1"/>
</dbReference>
<evidence type="ECO:0000256" key="8">
    <source>
        <dbReference type="ARBA" id="ARBA00022833"/>
    </source>
</evidence>
<dbReference type="InterPro" id="IPR047604">
    <property type="entry name" value="Allantoinase_bact"/>
</dbReference>
<dbReference type="GO" id="GO:0008270">
    <property type="term" value="F:zinc ion binding"/>
    <property type="evidence" value="ECO:0007669"/>
    <property type="project" value="InterPro"/>
</dbReference>
<comment type="caution">
    <text evidence="11">The sequence shown here is derived from an EMBL/GenBank/DDBJ whole genome shotgun (WGS) entry which is preliminary data.</text>
</comment>
<dbReference type="EMBL" id="BNJK01000001">
    <property type="protein sequence ID" value="GHO96655.1"/>
    <property type="molecule type" value="Genomic_DNA"/>
</dbReference>
<keyword evidence="8 9" id="KW-0862">Zinc</keyword>
<accession>A0A8J3N5R3</accession>
<dbReference type="RefSeq" id="WP_220207261.1">
    <property type="nucleotide sequence ID" value="NZ_BNJK01000001.1"/>
</dbReference>
<dbReference type="FunFam" id="3.20.20.140:FF:000174">
    <property type="entry name" value="Dihydropyrimidinase-related protein 2"/>
    <property type="match status" value="1"/>
</dbReference>
<feature type="binding site" evidence="9">
    <location>
        <position position="240"/>
    </location>
    <ligand>
        <name>Zn(2+)</name>
        <dbReference type="ChEBI" id="CHEBI:29105"/>
        <label>2</label>
    </ligand>
</feature>
<dbReference type="InterPro" id="IPR011059">
    <property type="entry name" value="Metal-dep_hydrolase_composite"/>
</dbReference>
<dbReference type="NCBIfam" id="NF004839">
    <property type="entry name" value="PRK06189.1"/>
    <property type="match status" value="1"/>
</dbReference>
<feature type="modified residue" description="N6-carboxylysine" evidence="9">
    <location>
        <position position="148"/>
    </location>
</feature>
<sequence length="452" mass="48362">MAQYDLLLRHGTLVTAAGVSQADLAIADERIVAIASELAGSASEEIDVSGLHIFPGVIDAHVHFNEPGRTHWEGFATGTRALAAGGTTAFFDMPLNSTPPTLDAASFRLKQQAAQASAYVDFALWGGLVPGNLDRLEELAECGVIGLKAFMSNSGIDDFQAVDDMTLYEGMQRAAQLGLIVAVHAENNQITSALARRAQEQGRTGVRDYLASRPVVAELEAIERAILFAQETGCSLHIVHVSSGRGVRLVAAARARGVDVSCETCPHYLVLTEDDVEALGAVAKCAPPIRSQMEQEALWQHLLSGNIPMVASDHSPAPADMKAGSDFFQVWGGISGCQSLLQLLLTEGHARHHLALPLIASITAEYVARRFHVSPQKGRIAPGCDADLVLVNLQESFSLQASDLLYRHAHSPYVGRKLSGRVLRTLVRGHTVFLNGKIVATPSGHLLKAQGR</sequence>
<gene>
    <name evidence="9 11" type="primary">allB</name>
    <name evidence="11" type="ORF">KSF_067030</name>
</gene>
<reference evidence="11" key="1">
    <citation type="submission" date="2020-10" db="EMBL/GenBank/DDBJ databases">
        <title>Taxonomic study of unclassified bacteria belonging to the class Ktedonobacteria.</title>
        <authorList>
            <person name="Yabe S."/>
            <person name="Wang C.M."/>
            <person name="Zheng Y."/>
            <person name="Sakai Y."/>
            <person name="Cavaletti L."/>
            <person name="Monciardini P."/>
            <person name="Donadio S."/>
        </authorList>
    </citation>
    <scope>NUCLEOTIDE SEQUENCE</scope>
    <source>
        <strain evidence="11">ID150040</strain>
    </source>
</reference>
<evidence type="ECO:0000256" key="9">
    <source>
        <dbReference type="HAMAP-Rule" id="MF_01645"/>
    </source>
</evidence>
<protein>
    <recommendedName>
        <fullName evidence="9">Allantoinase</fullName>
        <ecNumber evidence="9">3.5.2.5</ecNumber>
    </recommendedName>
    <alternativeName>
        <fullName evidence="9">Allantoin-utilizing enzyme</fullName>
    </alternativeName>
</protein>